<evidence type="ECO:0000313" key="2">
    <source>
        <dbReference type="EMBL" id="KAJ4459751.1"/>
    </source>
</evidence>
<dbReference type="Proteomes" id="UP001141327">
    <property type="component" value="Unassembled WGS sequence"/>
</dbReference>
<accession>A0ABQ8UNZ9</accession>
<sequence>MSQGFLKPFEKRLMCCLPGCINPIPAGDEFSGFCSRRHREISYTQGIRPISPVREQARGLVPSSKPLQSPEIWNHRASVTFFPSSPPSGSCAGGRPCRYATPLCPPISRPMLSPQRQQPQQRSPNTMRNSMAMSASMGRSLSPMRMSFSARVQSAQAGRAQSPIISMHRDCRSPTVPITSTLSAGAVATTLNPMQAPRSPSPAPRPRSVSPVRTTRASDPFFLWRATLGKA</sequence>
<name>A0ABQ8UNZ9_9EUKA</name>
<organism evidence="2 3">
    <name type="scientific">Paratrimastix pyriformis</name>
    <dbReference type="NCBI Taxonomy" id="342808"/>
    <lineage>
        <taxon>Eukaryota</taxon>
        <taxon>Metamonada</taxon>
        <taxon>Preaxostyla</taxon>
        <taxon>Paratrimastigidae</taxon>
        <taxon>Paratrimastix</taxon>
    </lineage>
</organism>
<feature type="compositionally biased region" description="Low complexity" evidence="1">
    <location>
        <begin position="109"/>
        <end position="124"/>
    </location>
</feature>
<proteinExistence type="predicted"/>
<feature type="region of interest" description="Disordered" evidence="1">
    <location>
        <begin position="191"/>
        <end position="214"/>
    </location>
</feature>
<feature type="region of interest" description="Disordered" evidence="1">
    <location>
        <begin position="108"/>
        <end position="129"/>
    </location>
</feature>
<comment type="caution">
    <text evidence="2">The sequence shown here is derived from an EMBL/GenBank/DDBJ whole genome shotgun (WGS) entry which is preliminary data.</text>
</comment>
<keyword evidence="3" id="KW-1185">Reference proteome</keyword>
<dbReference type="EMBL" id="JAPMOS010000017">
    <property type="protein sequence ID" value="KAJ4459751.1"/>
    <property type="molecule type" value="Genomic_DNA"/>
</dbReference>
<evidence type="ECO:0000256" key="1">
    <source>
        <dbReference type="SAM" id="MobiDB-lite"/>
    </source>
</evidence>
<gene>
    <name evidence="2" type="ORF">PAPYR_4144</name>
</gene>
<reference evidence="2" key="1">
    <citation type="journal article" date="2022" name="bioRxiv">
        <title>Genomics of Preaxostyla Flagellates Illuminates Evolutionary Transitions and the Path Towards Mitochondrial Loss.</title>
        <authorList>
            <person name="Novak L.V.F."/>
            <person name="Treitli S.C."/>
            <person name="Pyrih J."/>
            <person name="Halakuc P."/>
            <person name="Pipaliya S.V."/>
            <person name="Vacek V."/>
            <person name="Brzon O."/>
            <person name="Soukal P."/>
            <person name="Eme L."/>
            <person name="Dacks J.B."/>
            <person name="Karnkowska A."/>
            <person name="Elias M."/>
            <person name="Hampl V."/>
        </authorList>
    </citation>
    <scope>NUCLEOTIDE SEQUENCE</scope>
    <source>
        <strain evidence="2">RCP-MX</strain>
    </source>
</reference>
<protein>
    <submittedName>
        <fullName evidence="2">Uncharacterized protein</fullName>
    </submittedName>
</protein>
<evidence type="ECO:0000313" key="3">
    <source>
        <dbReference type="Proteomes" id="UP001141327"/>
    </source>
</evidence>